<evidence type="ECO:0000256" key="4">
    <source>
        <dbReference type="ARBA" id="ARBA00022989"/>
    </source>
</evidence>
<evidence type="ECO:0000256" key="5">
    <source>
        <dbReference type="ARBA" id="ARBA00023136"/>
    </source>
</evidence>
<evidence type="ECO:0000256" key="6">
    <source>
        <dbReference type="SAM" id="Phobius"/>
    </source>
</evidence>
<feature type="transmembrane region" description="Helical" evidence="6">
    <location>
        <begin position="91"/>
        <end position="113"/>
    </location>
</feature>
<keyword evidence="4 6" id="KW-1133">Transmembrane helix</keyword>
<evidence type="ECO:0000259" key="7">
    <source>
        <dbReference type="PROSITE" id="PS50850"/>
    </source>
</evidence>
<keyword evidence="5 6" id="KW-0472">Membrane</keyword>
<dbReference type="SUPFAM" id="SSF103473">
    <property type="entry name" value="MFS general substrate transporter"/>
    <property type="match status" value="1"/>
</dbReference>
<evidence type="ECO:0000256" key="2">
    <source>
        <dbReference type="ARBA" id="ARBA00022448"/>
    </source>
</evidence>
<dbReference type="PANTHER" id="PTHR42718:SF9">
    <property type="entry name" value="MAJOR FACILITATOR SUPERFAMILY MULTIDRUG TRANSPORTER MFSC"/>
    <property type="match status" value="1"/>
</dbReference>
<feature type="transmembrane region" description="Helical" evidence="6">
    <location>
        <begin position="119"/>
        <end position="138"/>
    </location>
</feature>
<dbReference type="PROSITE" id="PS50850">
    <property type="entry name" value="MFS"/>
    <property type="match status" value="1"/>
</dbReference>
<feature type="transmembrane region" description="Helical" evidence="6">
    <location>
        <begin position="20"/>
        <end position="39"/>
    </location>
</feature>
<dbReference type="InterPro" id="IPR011701">
    <property type="entry name" value="MFS"/>
</dbReference>
<feature type="transmembrane region" description="Helical" evidence="6">
    <location>
        <begin position="308"/>
        <end position="328"/>
    </location>
</feature>
<dbReference type="Gene3D" id="1.20.1720.10">
    <property type="entry name" value="Multidrug resistance protein D"/>
    <property type="match status" value="2"/>
</dbReference>
<feature type="transmembrane region" description="Helical" evidence="6">
    <location>
        <begin position="59"/>
        <end position="79"/>
    </location>
</feature>
<evidence type="ECO:0000313" key="9">
    <source>
        <dbReference type="Proteomes" id="UP000680206"/>
    </source>
</evidence>
<keyword evidence="9" id="KW-1185">Reference proteome</keyword>
<dbReference type="PANTHER" id="PTHR42718">
    <property type="entry name" value="MAJOR FACILITATOR SUPERFAMILY MULTIDRUG TRANSPORTER MFSC"/>
    <property type="match status" value="1"/>
</dbReference>
<dbReference type="InterPro" id="IPR020846">
    <property type="entry name" value="MFS_dom"/>
</dbReference>
<feature type="transmembrane region" description="Helical" evidence="6">
    <location>
        <begin position="209"/>
        <end position="227"/>
    </location>
</feature>
<feature type="transmembrane region" description="Helical" evidence="6">
    <location>
        <begin position="277"/>
        <end position="302"/>
    </location>
</feature>
<feature type="transmembrane region" description="Helical" evidence="6">
    <location>
        <begin position="239"/>
        <end position="256"/>
    </location>
</feature>
<name>A0ABS3S2L1_9ACTN</name>
<dbReference type="RefSeq" id="WP_208248196.1">
    <property type="nucleotide sequence ID" value="NZ_JAGEPF010000026.1"/>
</dbReference>
<dbReference type="InterPro" id="IPR036259">
    <property type="entry name" value="MFS_trans_sf"/>
</dbReference>
<dbReference type="PROSITE" id="PS51257">
    <property type="entry name" value="PROKAR_LIPOPROTEIN"/>
    <property type="match status" value="1"/>
</dbReference>
<evidence type="ECO:0000256" key="1">
    <source>
        <dbReference type="ARBA" id="ARBA00004651"/>
    </source>
</evidence>
<feature type="domain" description="Major facilitator superfamily (MFS) profile" evidence="7">
    <location>
        <begin position="22"/>
        <end position="527"/>
    </location>
</feature>
<dbReference type="EMBL" id="JAGEPF010000026">
    <property type="protein sequence ID" value="MBO2463230.1"/>
    <property type="molecule type" value="Genomic_DNA"/>
</dbReference>
<comment type="caution">
    <text evidence="8">The sequence shown here is derived from an EMBL/GenBank/DDBJ whole genome shotgun (WGS) entry which is preliminary data.</text>
</comment>
<feature type="transmembrane region" description="Helical" evidence="6">
    <location>
        <begin position="409"/>
        <end position="428"/>
    </location>
</feature>
<comment type="subcellular location">
    <subcellularLocation>
        <location evidence="1">Cell membrane</location>
        <topology evidence="1">Multi-pass membrane protein</topology>
    </subcellularLocation>
</comment>
<feature type="transmembrane region" description="Helical" evidence="6">
    <location>
        <begin position="176"/>
        <end position="197"/>
    </location>
</feature>
<feature type="transmembrane region" description="Helical" evidence="6">
    <location>
        <begin position="504"/>
        <end position="524"/>
    </location>
</feature>
<sequence length="545" mass="55506">MTRYSHARRPSSGARTPGPAPTVVAGCFAVLLAQVAYSLPGALNGTFQQEFATTGSQLTWITAAFAIPMVVLELTTGVIGDLFGRKRLLQAGAVLTVIGSLVCCLAGTVQVMWAGQVVAGVGAAILYPISLAMIAAVAPDQEARTRAIALWAGFLSIGAAISPLLGGAFAENGGWRGAYAVVIGAAVLSFLITFAATDSSAPQGRKLDVPGQITLALGLVALLFAATQGSESGFTRPEILAAFAAGVVLLAAFVAIELRTPVPLLNLRLFANRAYAIVAIATVVGMFAFLATCYSMSIWLGAVQHQSALKIGVLFLFIQGPAFLLVPVVSRLIRTVSPRWVLSGGFALMAAADIWCSTFDVADMGWTRFVAPMTLLGCGFALTVGSITAVAINTVPVRLAGMASATTNLLRDFGFALGPVLIAALAIGKANDALLAGLGRVIGASGLQAPYSGVAGGIAHEGGAMAINSMPVVPGAGPGARPVPMPHQLHQLAFESLGSAYNTAFLVAGLCAAAAGVLTLVGLVGHREAAPEADGTGARDLVSLT</sequence>
<organism evidence="8 9">
    <name type="scientific">Actinomadura violacea</name>
    <dbReference type="NCBI Taxonomy" id="2819934"/>
    <lineage>
        <taxon>Bacteria</taxon>
        <taxon>Bacillati</taxon>
        <taxon>Actinomycetota</taxon>
        <taxon>Actinomycetes</taxon>
        <taxon>Streptosporangiales</taxon>
        <taxon>Thermomonosporaceae</taxon>
        <taxon>Actinomadura</taxon>
    </lineage>
</organism>
<keyword evidence="2" id="KW-0813">Transport</keyword>
<proteinExistence type="predicted"/>
<keyword evidence="3 6" id="KW-0812">Transmembrane</keyword>
<feature type="transmembrane region" description="Helical" evidence="6">
    <location>
        <begin position="150"/>
        <end position="170"/>
    </location>
</feature>
<evidence type="ECO:0000313" key="8">
    <source>
        <dbReference type="EMBL" id="MBO2463230.1"/>
    </source>
</evidence>
<dbReference type="Pfam" id="PF07690">
    <property type="entry name" value="MFS_1"/>
    <property type="match status" value="1"/>
</dbReference>
<dbReference type="CDD" id="cd17321">
    <property type="entry name" value="MFS_MMR_MDR_like"/>
    <property type="match status" value="1"/>
</dbReference>
<dbReference type="Proteomes" id="UP000680206">
    <property type="component" value="Unassembled WGS sequence"/>
</dbReference>
<feature type="transmembrane region" description="Helical" evidence="6">
    <location>
        <begin position="374"/>
        <end position="397"/>
    </location>
</feature>
<reference evidence="8 9" key="1">
    <citation type="submission" date="2021-03" db="EMBL/GenBank/DDBJ databases">
        <title>Actinomadura violae sp. nov., isolated from lichen in Thailand.</title>
        <authorList>
            <person name="Kanchanasin P."/>
            <person name="Saeng-In P."/>
            <person name="Phongsopitanun W."/>
            <person name="Yuki M."/>
            <person name="Kudo T."/>
            <person name="Ohkuma M."/>
            <person name="Tanasupawat S."/>
        </authorList>
    </citation>
    <scope>NUCLEOTIDE SEQUENCE [LARGE SCALE GENOMIC DNA]</scope>
    <source>
        <strain evidence="8 9">LCR2-06</strain>
    </source>
</reference>
<protein>
    <submittedName>
        <fullName evidence="8">MFS transporter</fullName>
    </submittedName>
</protein>
<evidence type="ECO:0000256" key="3">
    <source>
        <dbReference type="ARBA" id="ARBA00022692"/>
    </source>
</evidence>
<feature type="transmembrane region" description="Helical" evidence="6">
    <location>
        <begin position="340"/>
        <end position="362"/>
    </location>
</feature>
<accession>A0ABS3S2L1</accession>
<gene>
    <name evidence="8" type="ORF">J4709_37260</name>
</gene>